<dbReference type="Pfam" id="PF12796">
    <property type="entry name" value="Ank_2"/>
    <property type="match status" value="1"/>
</dbReference>
<feature type="repeat" description="ANK" evidence="7">
    <location>
        <begin position="47"/>
        <end position="79"/>
    </location>
</feature>
<feature type="region of interest" description="Disordered" evidence="8">
    <location>
        <begin position="22"/>
        <end position="51"/>
    </location>
</feature>
<dbReference type="InterPro" id="IPR036770">
    <property type="entry name" value="Ankyrin_rpt-contain_sf"/>
</dbReference>
<dbReference type="PRINTS" id="PR01415">
    <property type="entry name" value="ANKYRIN"/>
</dbReference>
<dbReference type="PROSITE" id="PS50088">
    <property type="entry name" value="ANK_REPEAT"/>
    <property type="match status" value="6"/>
</dbReference>
<dbReference type="SUPFAM" id="SSF48403">
    <property type="entry name" value="Ankyrin repeat"/>
    <property type="match status" value="1"/>
</dbReference>
<accession>A0AAU9XG33</accession>
<evidence type="ECO:0000313" key="9">
    <source>
        <dbReference type="EMBL" id="CAH3145610.1"/>
    </source>
</evidence>
<feature type="compositionally biased region" description="Basic and acidic residues" evidence="8">
    <location>
        <begin position="610"/>
        <end position="639"/>
    </location>
</feature>
<dbReference type="Proteomes" id="UP001159428">
    <property type="component" value="Unassembled WGS sequence"/>
</dbReference>
<comment type="similarity">
    <text evidence="5">Belongs to the fem-1 family.</text>
</comment>
<dbReference type="Gene3D" id="1.10.287.1490">
    <property type="match status" value="1"/>
</dbReference>
<feature type="repeat" description="ANK" evidence="7">
    <location>
        <begin position="122"/>
        <end position="154"/>
    </location>
</feature>
<feature type="repeat" description="ANK" evidence="7">
    <location>
        <begin position="523"/>
        <end position="563"/>
    </location>
</feature>
<organism evidence="9 10">
    <name type="scientific">Pocillopora meandrina</name>
    <dbReference type="NCBI Taxonomy" id="46732"/>
    <lineage>
        <taxon>Eukaryota</taxon>
        <taxon>Metazoa</taxon>
        <taxon>Cnidaria</taxon>
        <taxon>Anthozoa</taxon>
        <taxon>Hexacorallia</taxon>
        <taxon>Scleractinia</taxon>
        <taxon>Astrocoeniina</taxon>
        <taxon>Pocilloporidae</taxon>
        <taxon>Pocillopora</taxon>
    </lineage>
</organism>
<keyword evidence="10" id="KW-1185">Reference proteome</keyword>
<dbReference type="EMBL" id="CALNXJ010000040">
    <property type="protein sequence ID" value="CAH3145610.1"/>
    <property type="molecule type" value="Genomic_DNA"/>
</dbReference>
<evidence type="ECO:0000256" key="3">
    <source>
        <dbReference type="ARBA" id="ARBA00022786"/>
    </source>
</evidence>
<feature type="repeat" description="ANK" evidence="7">
    <location>
        <begin position="89"/>
        <end position="121"/>
    </location>
</feature>
<evidence type="ECO:0000256" key="1">
    <source>
        <dbReference type="ARBA" id="ARBA00004906"/>
    </source>
</evidence>
<comment type="caution">
    <text evidence="9">The sequence shown here is derived from an EMBL/GenBank/DDBJ whole genome shotgun (WGS) entry which is preliminary data.</text>
</comment>
<dbReference type="Gene3D" id="1.25.40.20">
    <property type="entry name" value="Ankyrin repeat-containing domain"/>
    <property type="match status" value="3"/>
</dbReference>
<feature type="region of interest" description="Disordered" evidence="8">
    <location>
        <begin position="608"/>
        <end position="639"/>
    </location>
</feature>
<keyword evidence="3" id="KW-0833">Ubl conjugation pathway</keyword>
<sequence>MGNKQSTIQKVYEAARDGSSDLTNHLKRLNSEERKTALDSKTKDGDENTTPLIIASRNGNLDSLKILLSFKADVEERGTVKVNTDEAVEGCSPLWAAAATGHLDIVKLLIDHKADVDGRNATNSTPLQAAACNGNLDIVSCLAKNGANVNARDEFESTPLMITCYNGHMDVASYLIEHGANHYLQDKTGDTCLHYAAEKGHTEVVGRLLSLGVKERQNKKRLTPLLAASNESKYEMVEYYINRPECTKEQKINALELLGSSIANDPDSYDIEEAFSCMRRAMEERYQDPSCPLLKKNIKPVEDYENRTESQTLEELSLLKDDNHAIHMEGLMIKERLLGIDSAALLKDIRSYGTVLADSEHYEPCIGLYKRSMEIAMNCDEPITYELQMLPWLFILTALEQRCSNGKHIKAVFKKLTEKLETGKLQEGQENEEDEKMLYCFLNLLLIYTKFEVLEDNEDEMEEIINYVQRILRLDIRNRDGNTLLHLAAFDAKTTGIVCKPPCVKTTKLILHAGCDVNTVNFEGETPLHLAVTFTPGDKQVETLKQILEILLDIGADTKLVNNKGQTPLECCESDVARRILSETRAVGAMDVIERYIKDAQVEVTGSGFDEGRGGRFVPETEKDPNENFERETTEIPDGLLREMRDQLTDVQRQLEERDGQLRNRDGQIRDRDGELQDRDEQLRERDGQLREMRNQLTDVQRQLQERDGQLRNRDGQVSEITKQLTSVRGQLQENTKEFTSLERLLRAKQHEIKELDTSLSAAQRVL</sequence>
<evidence type="ECO:0000256" key="2">
    <source>
        <dbReference type="ARBA" id="ARBA00022737"/>
    </source>
</evidence>
<dbReference type="PROSITE" id="PS50297">
    <property type="entry name" value="ANK_REP_REGION"/>
    <property type="match status" value="6"/>
</dbReference>
<evidence type="ECO:0000256" key="6">
    <source>
        <dbReference type="ARBA" id="ARBA00072197"/>
    </source>
</evidence>
<protein>
    <recommendedName>
        <fullName evidence="6">Protein fem-1 homolog B</fullName>
    </recommendedName>
</protein>
<name>A0AAU9XG33_9CNID</name>
<evidence type="ECO:0000313" key="10">
    <source>
        <dbReference type="Proteomes" id="UP001159428"/>
    </source>
</evidence>
<feature type="region of interest" description="Disordered" evidence="8">
    <location>
        <begin position="655"/>
        <end position="688"/>
    </location>
</feature>
<keyword evidence="2" id="KW-0677">Repeat</keyword>
<dbReference type="SUPFAM" id="SSF90257">
    <property type="entry name" value="Myosin rod fragments"/>
    <property type="match status" value="1"/>
</dbReference>
<gene>
    <name evidence="9" type="ORF">PMEA_00022663</name>
</gene>
<evidence type="ECO:0000256" key="4">
    <source>
        <dbReference type="ARBA" id="ARBA00023043"/>
    </source>
</evidence>
<dbReference type="PANTHER" id="PTHR24173:SF78">
    <property type="entry name" value="PROTEIN FEM-1 HOMOLOG B"/>
    <property type="match status" value="1"/>
</dbReference>
<dbReference type="Pfam" id="PF13637">
    <property type="entry name" value="Ank_4"/>
    <property type="match status" value="1"/>
</dbReference>
<reference evidence="9 10" key="1">
    <citation type="submission" date="2022-05" db="EMBL/GenBank/DDBJ databases">
        <authorList>
            <consortium name="Genoscope - CEA"/>
            <person name="William W."/>
        </authorList>
    </citation>
    <scope>NUCLEOTIDE SEQUENCE [LARGE SCALE GENOMIC DNA]</scope>
</reference>
<proteinExistence type="inferred from homology"/>
<keyword evidence="4 7" id="KW-0040">ANK repeat</keyword>
<dbReference type="SMART" id="SM00248">
    <property type="entry name" value="ANK"/>
    <property type="match status" value="7"/>
</dbReference>
<evidence type="ECO:0000256" key="5">
    <source>
        <dbReference type="ARBA" id="ARBA00038500"/>
    </source>
</evidence>
<feature type="repeat" description="ANK" evidence="7">
    <location>
        <begin position="155"/>
        <end position="187"/>
    </location>
</feature>
<evidence type="ECO:0000256" key="8">
    <source>
        <dbReference type="SAM" id="MobiDB-lite"/>
    </source>
</evidence>
<evidence type="ECO:0000256" key="7">
    <source>
        <dbReference type="PROSITE-ProRule" id="PRU00023"/>
    </source>
</evidence>
<feature type="repeat" description="ANK" evidence="7">
    <location>
        <begin position="188"/>
        <end position="220"/>
    </location>
</feature>
<dbReference type="AlphaFoldDB" id="A0AAU9XG33"/>
<dbReference type="PANTHER" id="PTHR24173">
    <property type="entry name" value="ANKYRIN REPEAT CONTAINING"/>
    <property type="match status" value="1"/>
</dbReference>
<feature type="compositionally biased region" description="Basic and acidic residues" evidence="8">
    <location>
        <begin position="29"/>
        <end position="46"/>
    </location>
</feature>
<comment type="pathway">
    <text evidence="1">Protein modification; protein ubiquitination.</text>
</comment>
<dbReference type="Pfam" id="PF00023">
    <property type="entry name" value="Ank"/>
    <property type="match status" value="2"/>
</dbReference>
<dbReference type="InterPro" id="IPR002110">
    <property type="entry name" value="Ankyrin_rpt"/>
</dbReference>